<protein>
    <submittedName>
        <fullName evidence="1">Uncharacterized protein</fullName>
    </submittedName>
</protein>
<comment type="caution">
    <text evidence="1">The sequence shown here is derived from an EMBL/GenBank/DDBJ whole genome shotgun (WGS) entry which is preliminary data.</text>
</comment>
<organism evidence="1 2">
    <name type="scientific">Hevea brasiliensis</name>
    <name type="common">Para rubber tree</name>
    <name type="synonym">Siphonia brasiliensis</name>
    <dbReference type="NCBI Taxonomy" id="3981"/>
    <lineage>
        <taxon>Eukaryota</taxon>
        <taxon>Viridiplantae</taxon>
        <taxon>Streptophyta</taxon>
        <taxon>Embryophyta</taxon>
        <taxon>Tracheophyta</taxon>
        <taxon>Spermatophyta</taxon>
        <taxon>Magnoliopsida</taxon>
        <taxon>eudicotyledons</taxon>
        <taxon>Gunneridae</taxon>
        <taxon>Pentapetalae</taxon>
        <taxon>rosids</taxon>
        <taxon>fabids</taxon>
        <taxon>Malpighiales</taxon>
        <taxon>Euphorbiaceae</taxon>
        <taxon>Crotonoideae</taxon>
        <taxon>Micrandreae</taxon>
        <taxon>Hevea</taxon>
    </lineage>
</organism>
<sequence>MNHDLGNDVFIPQLFTAVPALNEAASFLTCSNNFITSCFSDYSLEYSSRDPGNSITHAQELVTFSSEQTEEYEDGDCASSSRSRSMFMESSTSTSSTAPPPVHDRITRASLERPSQNTSQLYRQIIVVKMAFPFFKGLFSNHGPLYFVNTKVSFYKMGLACHIA</sequence>
<keyword evidence="2" id="KW-1185">Reference proteome</keyword>
<proteinExistence type="predicted"/>
<gene>
    <name evidence="1" type="ORF">P3X46_034483</name>
</gene>
<dbReference type="EMBL" id="JARPOI010000394">
    <property type="protein sequence ID" value="KAJ9128777.1"/>
    <property type="molecule type" value="Genomic_DNA"/>
</dbReference>
<dbReference type="Proteomes" id="UP001174677">
    <property type="component" value="Unassembled WGS sequence"/>
</dbReference>
<reference evidence="1 2" key="1">
    <citation type="journal article" date="2023" name="Plant Biotechnol. J.">
        <title>Chromosome-level wild Hevea brasiliensis genome provides new tools for genomic-assisted breeding and valuable loci to elevate rubber yield.</title>
        <authorList>
            <person name="Cheng H."/>
            <person name="Song X."/>
            <person name="Hu Y."/>
            <person name="Wu T."/>
            <person name="Yang Q."/>
            <person name="An Z."/>
            <person name="Feng S."/>
            <person name="Deng Z."/>
            <person name="Wu W."/>
            <person name="Zeng X."/>
            <person name="Tu M."/>
            <person name="Wang X."/>
            <person name="Huang H."/>
        </authorList>
    </citation>
    <scope>NUCLEOTIDE SEQUENCE [LARGE SCALE GENOMIC DNA]</scope>
    <source>
        <strain evidence="1">MT/VB/25A 57/8</strain>
    </source>
</reference>
<evidence type="ECO:0000313" key="2">
    <source>
        <dbReference type="Proteomes" id="UP001174677"/>
    </source>
</evidence>
<accession>A0ABQ9K7W1</accession>
<name>A0ABQ9K7W1_HEVBR</name>
<evidence type="ECO:0000313" key="1">
    <source>
        <dbReference type="EMBL" id="KAJ9128777.1"/>
    </source>
</evidence>